<proteinExistence type="predicted"/>
<dbReference type="Gramene" id="ONIVA02G31900.4">
    <property type="protein sequence ID" value="ONIVA02G31900.4"/>
    <property type="gene ID" value="ONIVA02G31900"/>
</dbReference>
<keyword evidence="2" id="KW-1185">Reference proteome</keyword>
<name>A0A0E0GBR4_ORYNI</name>
<dbReference type="Proteomes" id="UP000006591">
    <property type="component" value="Chromosome 2"/>
</dbReference>
<reference evidence="1" key="2">
    <citation type="submission" date="2018-04" db="EMBL/GenBank/DDBJ databases">
        <title>OnivRS2 (Oryza nivara Reference Sequence Version 2).</title>
        <authorList>
            <person name="Zhang J."/>
            <person name="Kudrna D."/>
            <person name="Lee S."/>
            <person name="Talag J."/>
            <person name="Rajasekar S."/>
            <person name="Welchert J."/>
            <person name="Hsing Y.-I."/>
            <person name="Wing R.A."/>
        </authorList>
    </citation>
    <scope>NUCLEOTIDE SEQUENCE [LARGE SCALE GENOMIC DNA]</scope>
    <source>
        <strain evidence="1">SL10</strain>
    </source>
</reference>
<evidence type="ECO:0000313" key="1">
    <source>
        <dbReference type="EnsemblPlants" id="ONIVA02G31900.4"/>
    </source>
</evidence>
<sequence>MDTPGSSCSTHSVASRSLALLMDTDASSRDDVVPRDGSYGAAGPAAAELRRLKWCAHTWSDGSGTANGGRAAATDDDDDSCALLDAVRLIGCSLPAPDDGSGGGGGIIIAGLSLVEPTRE</sequence>
<accession>A0A0E0GBR4</accession>
<dbReference type="EnsemblPlants" id="ONIVA02G31900.4">
    <property type="protein sequence ID" value="ONIVA02G31900.4"/>
    <property type="gene ID" value="ONIVA02G31900"/>
</dbReference>
<protein>
    <submittedName>
        <fullName evidence="1">Uncharacterized protein</fullName>
    </submittedName>
</protein>
<dbReference type="HOGENOM" id="CLU_2053451_0_0_1"/>
<dbReference type="AlphaFoldDB" id="A0A0E0GBR4"/>
<reference evidence="1" key="1">
    <citation type="submission" date="2015-04" db="UniProtKB">
        <authorList>
            <consortium name="EnsemblPlants"/>
        </authorList>
    </citation>
    <scope>IDENTIFICATION</scope>
    <source>
        <strain evidence="1">SL10</strain>
    </source>
</reference>
<organism evidence="1">
    <name type="scientific">Oryza nivara</name>
    <name type="common">Indian wild rice</name>
    <name type="synonym">Oryza sativa f. spontanea</name>
    <dbReference type="NCBI Taxonomy" id="4536"/>
    <lineage>
        <taxon>Eukaryota</taxon>
        <taxon>Viridiplantae</taxon>
        <taxon>Streptophyta</taxon>
        <taxon>Embryophyta</taxon>
        <taxon>Tracheophyta</taxon>
        <taxon>Spermatophyta</taxon>
        <taxon>Magnoliopsida</taxon>
        <taxon>Liliopsida</taxon>
        <taxon>Poales</taxon>
        <taxon>Poaceae</taxon>
        <taxon>BOP clade</taxon>
        <taxon>Oryzoideae</taxon>
        <taxon>Oryzeae</taxon>
        <taxon>Oryzinae</taxon>
        <taxon>Oryza</taxon>
    </lineage>
</organism>
<evidence type="ECO:0000313" key="2">
    <source>
        <dbReference type="Proteomes" id="UP000006591"/>
    </source>
</evidence>